<dbReference type="PROSITE" id="PS00571">
    <property type="entry name" value="AMIDASES"/>
    <property type="match status" value="1"/>
</dbReference>
<protein>
    <submittedName>
        <fullName evidence="2">Amidase</fullName>
    </submittedName>
</protein>
<dbReference type="Gene3D" id="3.90.1300.10">
    <property type="entry name" value="Amidase signature (AS) domain"/>
    <property type="match status" value="1"/>
</dbReference>
<gene>
    <name evidence="2" type="ORF">GCM10019071_35050</name>
</gene>
<feature type="domain" description="Amidase" evidence="1">
    <location>
        <begin position="10"/>
        <end position="418"/>
    </location>
</feature>
<dbReference type="Proteomes" id="UP000628109">
    <property type="component" value="Unassembled WGS sequence"/>
</dbReference>
<name>A0ABQ1F6H3_SPHSA</name>
<sequence>MIGCASQVRVEEALARLDSDAMRFVLTTRLDEEARGFAEAADARRAARSRAPYLGMPVTVKDNFDLMGHPTTAGSRLLGDAPVARRDAVVVQRLRAAGFVLLGRTNMTEFAFSGLGINPHFGTPANPAYPGEWRIPGGSSSGAAVSVALGLTRVAVGTDTGGSIRIPAALCGVTGFKPTAAAISRDGVLPLSTTLDAVGIIGESAADCRALFDVLRDVPGKPFAVPAHRIRLGVVTNYVMEGVQPEVAGPFHAALARLAAAGVAIEPIELPPLDCLPSLMKDATFPASEAAAWHQPYLDAGRGAEYDPKVLARIEAGNRMGAAAYARLVEGRNAFIADMAEHLNGLHGIVWPTVPALAPNISELEDDSAYHAANALMLRNSTIANLLDGCAISLPCPEAARPVGLTIAALAGSDDLLLGVAETCQRVLNQKD</sequence>
<dbReference type="PANTHER" id="PTHR11895:SF176">
    <property type="entry name" value="AMIDASE AMID-RELATED"/>
    <property type="match status" value="1"/>
</dbReference>
<dbReference type="NCBIfam" id="NF005460">
    <property type="entry name" value="PRK07056.1"/>
    <property type="match status" value="1"/>
</dbReference>
<dbReference type="Pfam" id="PF01425">
    <property type="entry name" value="Amidase"/>
    <property type="match status" value="1"/>
</dbReference>
<dbReference type="EMBL" id="BMDU01000009">
    <property type="protein sequence ID" value="GGA01442.1"/>
    <property type="molecule type" value="Genomic_DNA"/>
</dbReference>
<dbReference type="SUPFAM" id="SSF75304">
    <property type="entry name" value="Amidase signature (AS) enzymes"/>
    <property type="match status" value="1"/>
</dbReference>
<comment type="caution">
    <text evidence="2">The sequence shown here is derived from an EMBL/GenBank/DDBJ whole genome shotgun (WGS) entry which is preliminary data.</text>
</comment>
<dbReference type="RefSeq" id="WP_130030164.1">
    <property type="nucleotide sequence ID" value="NZ_BMDU01000009.1"/>
</dbReference>
<dbReference type="InterPro" id="IPR023631">
    <property type="entry name" value="Amidase_dom"/>
</dbReference>
<evidence type="ECO:0000313" key="3">
    <source>
        <dbReference type="Proteomes" id="UP000628109"/>
    </source>
</evidence>
<evidence type="ECO:0000259" key="1">
    <source>
        <dbReference type="Pfam" id="PF01425"/>
    </source>
</evidence>
<evidence type="ECO:0000313" key="2">
    <source>
        <dbReference type="EMBL" id="GGA01442.1"/>
    </source>
</evidence>
<accession>A0ABQ1F6H3</accession>
<dbReference type="PANTHER" id="PTHR11895">
    <property type="entry name" value="TRANSAMIDASE"/>
    <property type="match status" value="1"/>
</dbReference>
<keyword evidence="3" id="KW-1185">Reference proteome</keyword>
<dbReference type="InterPro" id="IPR036928">
    <property type="entry name" value="AS_sf"/>
</dbReference>
<reference evidence="3" key="1">
    <citation type="journal article" date="2019" name="Int. J. Syst. Evol. Microbiol.">
        <title>The Global Catalogue of Microorganisms (GCM) 10K type strain sequencing project: providing services to taxonomists for standard genome sequencing and annotation.</title>
        <authorList>
            <consortium name="The Broad Institute Genomics Platform"/>
            <consortium name="The Broad Institute Genome Sequencing Center for Infectious Disease"/>
            <person name="Wu L."/>
            <person name="Ma J."/>
        </authorList>
    </citation>
    <scope>NUCLEOTIDE SEQUENCE [LARGE SCALE GENOMIC DNA]</scope>
    <source>
        <strain evidence="3">CCM 7327</strain>
    </source>
</reference>
<proteinExistence type="predicted"/>
<organism evidence="2 3">
    <name type="scientific">Sphingobium fuliginis (strain ATCC 27551)</name>
    <dbReference type="NCBI Taxonomy" id="336203"/>
    <lineage>
        <taxon>Bacteria</taxon>
        <taxon>Pseudomonadati</taxon>
        <taxon>Pseudomonadota</taxon>
        <taxon>Alphaproteobacteria</taxon>
        <taxon>Sphingomonadales</taxon>
        <taxon>Sphingomonadaceae</taxon>
        <taxon>Sphingobium</taxon>
    </lineage>
</organism>
<dbReference type="InterPro" id="IPR000120">
    <property type="entry name" value="Amidase"/>
</dbReference>
<dbReference type="InterPro" id="IPR020556">
    <property type="entry name" value="Amidase_CS"/>
</dbReference>